<dbReference type="Proteomes" id="UP000609849">
    <property type="component" value="Unassembled WGS sequence"/>
</dbReference>
<keyword evidence="1" id="KW-0812">Transmembrane</keyword>
<accession>A0ABR7JRP1</accession>
<evidence type="ECO:0000313" key="2">
    <source>
        <dbReference type="EMBL" id="MBC5997587.1"/>
    </source>
</evidence>
<evidence type="ECO:0000256" key="1">
    <source>
        <dbReference type="SAM" id="Phobius"/>
    </source>
</evidence>
<proteinExistence type="predicted"/>
<feature type="transmembrane region" description="Helical" evidence="1">
    <location>
        <begin position="21"/>
        <end position="42"/>
    </location>
</feature>
<gene>
    <name evidence="2" type="ORF">H8923_12500</name>
</gene>
<keyword evidence="1" id="KW-1133">Transmembrane helix</keyword>
<feature type="transmembrane region" description="Helical" evidence="1">
    <location>
        <begin position="125"/>
        <end position="144"/>
    </location>
</feature>
<feature type="transmembrane region" description="Helical" evidence="1">
    <location>
        <begin position="99"/>
        <end position="119"/>
    </location>
</feature>
<name>A0ABR7JRP1_9FIRM</name>
<reference evidence="2 3" key="1">
    <citation type="submission" date="2020-08" db="EMBL/GenBank/DDBJ databases">
        <authorList>
            <person name="Liu C."/>
            <person name="Sun Q."/>
        </authorList>
    </citation>
    <scope>NUCLEOTIDE SEQUENCE [LARGE SCALE GENOMIC DNA]</scope>
    <source>
        <strain evidence="2 3">NSJ-18</strain>
    </source>
</reference>
<evidence type="ECO:0000313" key="3">
    <source>
        <dbReference type="Proteomes" id="UP000609849"/>
    </source>
</evidence>
<dbReference type="RefSeq" id="WP_153971817.1">
    <property type="nucleotide sequence ID" value="NZ_JACRWE010000005.1"/>
</dbReference>
<keyword evidence="3" id="KW-1185">Reference proteome</keyword>
<protein>
    <recommendedName>
        <fullName evidence="4">RDD family protein</fullName>
    </recommendedName>
</protein>
<feature type="transmembrane region" description="Helical" evidence="1">
    <location>
        <begin position="48"/>
        <end position="69"/>
    </location>
</feature>
<comment type="caution">
    <text evidence="2">The sequence shown here is derived from an EMBL/GenBank/DDBJ whole genome shotgun (WGS) entry which is preliminary data.</text>
</comment>
<dbReference type="EMBL" id="JACRWE010000005">
    <property type="protein sequence ID" value="MBC5997587.1"/>
    <property type="molecule type" value="Genomic_DNA"/>
</dbReference>
<organism evidence="2 3">
    <name type="scientific">Romboutsia faecis</name>
    <dbReference type="NCBI Taxonomy" id="2764597"/>
    <lineage>
        <taxon>Bacteria</taxon>
        <taxon>Bacillati</taxon>
        <taxon>Bacillota</taxon>
        <taxon>Clostridia</taxon>
        <taxon>Peptostreptococcales</taxon>
        <taxon>Peptostreptococcaceae</taxon>
        <taxon>Romboutsia</taxon>
    </lineage>
</organism>
<sequence length="165" mass="19409">MRLNIIKNKAIDEMQERLMGRAGIICVEITILYLIIECIYKYITTKDILNCTWEIGLILIIAVVFRVITRNDKEMNLPKSILGKRLPTEQTKGAKMKRVFAYLCDSMIFTTVQVIFTYILDSESLTYILIEAIMLFTISFVIDYKMGEKRCRSYEEWESYLDEEE</sequence>
<evidence type="ECO:0008006" key="4">
    <source>
        <dbReference type="Google" id="ProtNLM"/>
    </source>
</evidence>
<keyword evidence="1" id="KW-0472">Membrane</keyword>